<keyword evidence="5" id="KW-1185">Reference proteome</keyword>
<dbReference type="InterPro" id="IPR000326">
    <property type="entry name" value="PAP2/HPO"/>
</dbReference>
<organism evidence="3">
    <name type="scientific">Capitella teleta</name>
    <name type="common">Polychaete worm</name>
    <dbReference type="NCBI Taxonomy" id="283909"/>
    <lineage>
        <taxon>Eukaryota</taxon>
        <taxon>Metazoa</taxon>
        <taxon>Spiralia</taxon>
        <taxon>Lophotrochozoa</taxon>
        <taxon>Annelida</taxon>
        <taxon>Polychaeta</taxon>
        <taxon>Sedentaria</taxon>
        <taxon>Scolecida</taxon>
        <taxon>Capitellidae</taxon>
        <taxon>Capitella</taxon>
    </lineage>
</organism>
<accession>R7THR7</accession>
<feature type="transmembrane region" description="Helical" evidence="1">
    <location>
        <begin position="83"/>
        <end position="101"/>
    </location>
</feature>
<sequence>MGDNTGKRVPVSPPSLFRALIDWDVDVTRRMAVCATPQSQFGQWRPLMRFLEYSAHGVPWLIFNVVAILATHRIDLHQILFNLFYALILDLIIVTLLKAIFRRPRPAHNTTGDMMTISVDLFSFPSGHTTRAIMVAYFSVVHYSGGPLVDLLVLLWGVAVSLSRILLGRHHVLDVSVGAVIGVLQYRLLANYLWLSKETCEAWIRPIQEELHI</sequence>
<dbReference type="EMBL" id="AMQN01003072">
    <property type="status" value="NOT_ANNOTATED_CDS"/>
    <property type="molecule type" value="Genomic_DNA"/>
</dbReference>
<keyword evidence="1" id="KW-0812">Transmembrane</keyword>
<evidence type="ECO:0000313" key="4">
    <source>
        <dbReference type="EnsemblMetazoa" id="CapteP151657"/>
    </source>
</evidence>
<dbReference type="InterPro" id="IPR036938">
    <property type="entry name" value="PAP2/HPO_sf"/>
</dbReference>
<dbReference type="FunCoup" id="R7THR7">
    <property type="interactions" value="107"/>
</dbReference>
<reference evidence="4" key="3">
    <citation type="submission" date="2015-06" db="UniProtKB">
        <authorList>
            <consortium name="EnsemblMetazoa"/>
        </authorList>
    </citation>
    <scope>IDENTIFICATION</scope>
</reference>
<dbReference type="CDD" id="cd03391">
    <property type="entry name" value="PAP2_containing_2_like"/>
    <property type="match status" value="1"/>
</dbReference>
<protein>
    <recommendedName>
        <fullName evidence="2">Phosphatidic acid phosphatase type 2/haloperoxidase domain-containing protein</fullName>
    </recommendedName>
</protein>
<dbReference type="Pfam" id="PF01569">
    <property type="entry name" value="PAP2"/>
    <property type="match status" value="1"/>
</dbReference>
<dbReference type="PANTHER" id="PTHR14969:SF13">
    <property type="entry name" value="AT30094P"/>
    <property type="match status" value="1"/>
</dbReference>
<evidence type="ECO:0000313" key="5">
    <source>
        <dbReference type="Proteomes" id="UP000014760"/>
    </source>
</evidence>
<evidence type="ECO:0000259" key="2">
    <source>
        <dbReference type="SMART" id="SM00014"/>
    </source>
</evidence>
<dbReference type="Proteomes" id="UP000014760">
    <property type="component" value="Unassembled WGS sequence"/>
</dbReference>
<evidence type="ECO:0000313" key="3">
    <source>
        <dbReference type="EMBL" id="ELT90645.1"/>
    </source>
</evidence>
<dbReference type="SUPFAM" id="SSF48317">
    <property type="entry name" value="Acid phosphatase/Vanadium-dependent haloperoxidase"/>
    <property type="match status" value="1"/>
</dbReference>
<dbReference type="AlphaFoldDB" id="R7THR7"/>
<dbReference type="Gene3D" id="1.20.144.10">
    <property type="entry name" value="Phosphatidic acid phosphatase type 2/haloperoxidase"/>
    <property type="match status" value="1"/>
</dbReference>
<reference evidence="5" key="1">
    <citation type="submission" date="2012-12" db="EMBL/GenBank/DDBJ databases">
        <authorList>
            <person name="Hellsten U."/>
            <person name="Grimwood J."/>
            <person name="Chapman J.A."/>
            <person name="Shapiro H."/>
            <person name="Aerts A."/>
            <person name="Otillar R.P."/>
            <person name="Terry A.Y."/>
            <person name="Boore J.L."/>
            <person name="Simakov O."/>
            <person name="Marletaz F."/>
            <person name="Cho S.-J."/>
            <person name="Edsinger-Gonzales E."/>
            <person name="Havlak P."/>
            <person name="Kuo D.-H."/>
            <person name="Larsson T."/>
            <person name="Lv J."/>
            <person name="Arendt D."/>
            <person name="Savage R."/>
            <person name="Osoegawa K."/>
            <person name="de Jong P."/>
            <person name="Lindberg D.R."/>
            <person name="Seaver E.C."/>
            <person name="Weisblat D.A."/>
            <person name="Putnam N.H."/>
            <person name="Grigoriev I.V."/>
            <person name="Rokhsar D.S."/>
        </authorList>
    </citation>
    <scope>NUCLEOTIDE SEQUENCE</scope>
    <source>
        <strain evidence="5">I ESC-2004</strain>
    </source>
</reference>
<dbReference type="PANTHER" id="PTHR14969">
    <property type="entry name" value="SPHINGOSINE-1-PHOSPHATE PHOSPHOHYDROLASE"/>
    <property type="match status" value="1"/>
</dbReference>
<dbReference type="GO" id="GO:0042392">
    <property type="term" value="F:sphingosine-1-phosphate phosphatase activity"/>
    <property type="evidence" value="ECO:0007669"/>
    <property type="project" value="TreeGrafter"/>
</dbReference>
<feature type="transmembrane region" description="Helical" evidence="1">
    <location>
        <begin position="148"/>
        <end position="167"/>
    </location>
</feature>
<gene>
    <name evidence="3" type="ORF">CAPTEDRAFT_151657</name>
</gene>
<reference evidence="3 5" key="2">
    <citation type="journal article" date="2013" name="Nature">
        <title>Insights into bilaterian evolution from three spiralian genomes.</title>
        <authorList>
            <person name="Simakov O."/>
            <person name="Marletaz F."/>
            <person name="Cho S.J."/>
            <person name="Edsinger-Gonzales E."/>
            <person name="Havlak P."/>
            <person name="Hellsten U."/>
            <person name="Kuo D.H."/>
            <person name="Larsson T."/>
            <person name="Lv J."/>
            <person name="Arendt D."/>
            <person name="Savage R."/>
            <person name="Osoegawa K."/>
            <person name="de Jong P."/>
            <person name="Grimwood J."/>
            <person name="Chapman J.A."/>
            <person name="Shapiro H."/>
            <person name="Aerts A."/>
            <person name="Otillar R.P."/>
            <person name="Terry A.Y."/>
            <person name="Boore J.L."/>
            <person name="Grigoriev I.V."/>
            <person name="Lindberg D.R."/>
            <person name="Seaver E.C."/>
            <person name="Weisblat D.A."/>
            <person name="Putnam N.H."/>
            <person name="Rokhsar D.S."/>
        </authorList>
    </citation>
    <scope>NUCLEOTIDE SEQUENCE</scope>
    <source>
        <strain evidence="3 5">I ESC-2004</strain>
    </source>
</reference>
<name>R7THR7_CAPTE</name>
<dbReference type="EnsemblMetazoa" id="CapteT151657">
    <property type="protein sequence ID" value="CapteP151657"/>
    <property type="gene ID" value="CapteG151657"/>
</dbReference>
<dbReference type="EMBL" id="KB310836">
    <property type="protein sequence ID" value="ELT90645.1"/>
    <property type="molecule type" value="Genomic_DNA"/>
</dbReference>
<dbReference type="HOGENOM" id="CLU_072573_4_2_1"/>
<feature type="transmembrane region" description="Helical" evidence="1">
    <location>
        <begin position="53"/>
        <end position="71"/>
    </location>
</feature>
<dbReference type="OrthoDB" id="10266771at2759"/>
<dbReference type="SMART" id="SM00014">
    <property type="entry name" value="acidPPc"/>
    <property type="match status" value="1"/>
</dbReference>
<dbReference type="OMA" id="FVSFMLN"/>
<dbReference type="STRING" id="283909.R7THR7"/>
<keyword evidence="1" id="KW-1133">Transmembrane helix</keyword>
<feature type="domain" description="Phosphatidic acid phosphatase type 2/haloperoxidase" evidence="2">
    <location>
        <begin position="79"/>
        <end position="190"/>
    </location>
</feature>
<feature type="transmembrane region" description="Helical" evidence="1">
    <location>
        <begin position="173"/>
        <end position="195"/>
    </location>
</feature>
<keyword evidence="1" id="KW-0472">Membrane</keyword>
<proteinExistence type="predicted"/>
<evidence type="ECO:0000256" key="1">
    <source>
        <dbReference type="SAM" id="Phobius"/>
    </source>
</evidence>